<keyword evidence="2" id="KW-1185">Reference proteome</keyword>
<dbReference type="EMBL" id="JBFXLU010000137">
    <property type="protein sequence ID" value="KAL2839119.1"/>
    <property type="molecule type" value="Genomic_DNA"/>
</dbReference>
<protein>
    <submittedName>
        <fullName evidence="1">Uncharacterized protein</fullName>
    </submittedName>
</protein>
<proteinExistence type="predicted"/>
<organism evidence="1 2">
    <name type="scientific">Aspergillus pseudoustus</name>
    <dbReference type="NCBI Taxonomy" id="1810923"/>
    <lineage>
        <taxon>Eukaryota</taxon>
        <taxon>Fungi</taxon>
        <taxon>Dikarya</taxon>
        <taxon>Ascomycota</taxon>
        <taxon>Pezizomycotina</taxon>
        <taxon>Eurotiomycetes</taxon>
        <taxon>Eurotiomycetidae</taxon>
        <taxon>Eurotiales</taxon>
        <taxon>Aspergillaceae</taxon>
        <taxon>Aspergillus</taxon>
        <taxon>Aspergillus subgen. Nidulantes</taxon>
    </lineage>
</organism>
<evidence type="ECO:0000313" key="2">
    <source>
        <dbReference type="Proteomes" id="UP001610446"/>
    </source>
</evidence>
<sequence>MGRVVPLQLVDHNLRAFVGAMCEYWEAHMGTWNVAMSHEMGRPCIYRWRQSSVKLADVRTRYRRRVEHHLSDSPLRPPKLQAILEQVAGWGRKAEEQIVKPTLRKPHLPLEVQIMIIDELYKVPHFNRNRVRDVRNLLRAFQWTLPDQYWISRCNLDLGFDIMGIPNMENVTDWGDFCTTLQYKLPGSTWWCTSGLALREAVLYRLKVVKEGFLKRVEGTNEDLDQQL</sequence>
<reference evidence="1 2" key="1">
    <citation type="submission" date="2024-07" db="EMBL/GenBank/DDBJ databases">
        <title>Section-level genome sequencing and comparative genomics of Aspergillus sections Usti and Cavernicolus.</title>
        <authorList>
            <consortium name="Lawrence Berkeley National Laboratory"/>
            <person name="Nybo J.L."/>
            <person name="Vesth T.C."/>
            <person name="Theobald S."/>
            <person name="Frisvad J.C."/>
            <person name="Larsen T.O."/>
            <person name="Kjaerboelling I."/>
            <person name="Rothschild-Mancinelli K."/>
            <person name="Lyhne E.K."/>
            <person name="Kogle M.E."/>
            <person name="Barry K."/>
            <person name="Clum A."/>
            <person name="Na H."/>
            <person name="Ledsgaard L."/>
            <person name="Lin J."/>
            <person name="Lipzen A."/>
            <person name="Kuo A."/>
            <person name="Riley R."/>
            <person name="Mondo S."/>
            <person name="Labutti K."/>
            <person name="Haridas S."/>
            <person name="Pangalinan J."/>
            <person name="Salamov A.A."/>
            <person name="Simmons B.A."/>
            <person name="Magnuson J.K."/>
            <person name="Chen J."/>
            <person name="Drula E."/>
            <person name="Henrissat B."/>
            <person name="Wiebenga A."/>
            <person name="Lubbers R.J."/>
            <person name="Gomes A.C."/>
            <person name="Makela M.R."/>
            <person name="Stajich J."/>
            <person name="Grigoriev I.V."/>
            <person name="Mortensen U.H."/>
            <person name="De Vries R.P."/>
            <person name="Baker S.E."/>
            <person name="Andersen M.R."/>
        </authorList>
    </citation>
    <scope>NUCLEOTIDE SEQUENCE [LARGE SCALE GENOMIC DNA]</scope>
    <source>
        <strain evidence="1 2">CBS 123904</strain>
    </source>
</reference>
<dbReference type="Proteomes" id="UP001610446">
    <property type="component" value="Unassembled WGS sequence"/>
</dbReference>
<gene>
    <name evidence="1" type="ORF">BJY01DRAFT_219435</name>
</gene>
<name>A0ABR4JGF2_9EURO</name>
<evidence type="ECO:0000313" key="1">
    <source>
        <dbReference type="EMBL" id="KAL2839119.1"/>
    </source>
</evidence>
<accession>A0ABR4JGF2</accession>
<comment type="caution">
    <text evidence="1">The sequence shown here is derived from an EMBL/GenBank/DDBJ whole genome shotgun (WGS) entry which is preliminary data.</text>
</comment>